<dbReference type="InterPro" id="IPR012337">
    <property type="entry name" value="RNaseH-like_sf"/>
</dbReference>
<evidence type="ECO:0000259" key="1">
    <source>
        <dbReference type="PROSITE" id="PS50994"/>
    </source>
</evidence>
<dbReference type="InterPro" id="IPR047797">
    <property type="entry name" value="ISNCY_transpos"/>
</dbReference>
<evidence type="ECO:0000313" key="2">
    <source>
        <dbReference type="EMBL" id="ACT68047.1"/>
    </source>
</evidence>
<accession>C7E4V0</accession>
<dbReference type="PANTHER" id="PTHR35004">
    <property type="entry name" value="TRANSPOSASE RV3428C-RELATED"/>
    <property type="match status" value="1"/>
</dbReference>
<dbReference type="GO" id="GO:0003676">
    <property type="term" value="F:nucleic acid binding"/>
    <property type="evidence" value="ECO:0007669"/>
    <property type="project" value="InterPro"/>
</dbReference>
<feature type="domain" description="Integrase catalytic" evidence="1">
    <location>
        <begin position="155"/>
        <end position="344"/>
    </location>
</feature>
<dbReference type="SUPFAM" id="SSF53098">
    <property type="entry name" value="Ribonuclease H-like"/>
    <property type="match status" value="1"/>
</dbReference>
<name>C7E4V0_PANSE</name>
<dbReference type="Gene3D" id="3.30.420.10">
    <property type="entry name" value="Ribonuclease H-like superfamily/Ribonuclease H"/>
    <property type="match status" value="1"/>
</dbReference>
<dbReference type="GO" id="GO:0015074">
    <property type="term" value="P:DNA integration"/>
    <property type="evidence" value="ECO:0007669"/>
    <property type="project" value="InterPro"/>
</dbReference>
<dbReference type="PROSITE" id="PS50994">
    <property type="entry name" value="INTEGRASE"/>
    <property type="match status" value="1"/>
</dbReference>
<dbReference type="InterPro" id="IPR036397">
    <property type="entry name" value="RNaseH_sf"/>
</dbReference>
<dbReference type="SUPFAM" id="SSF46689">
    <property type="entry name" value="Homeodomain-like"/>
    <property type="match status" value="1"/>
</dbReference>
<dbReference type="PANTHER" id="PTHR35004:SF7">
    <property type="entry name" value="INTEGRASE PROTEIN"/>
    <property type="match status" value="1"/>
</dbReference>
<dbReference type="Pfam" id="PF13565">
    <property type="entry name" value="HTH_32"/>
    <property type="match status" value="1"/>
</dbReference>
<dbReference type="InterPro" id="IPR001584">
    <property type="entry name" value="Integrase_cat-core"/>
</dbReference>
<dbReference type="EMBL" id="GQ249669">
    <property type="protein sequence ID" value="ACT68047.1"/>
    <property type="molecule type" value="Genomic_DNA"/>
</dbReference>
<sequence length="477" mass="54961">MIMSLFSWFIMSPRCGAFTTFSGRSLLMLVTMSNKEPHRLTVIQAVIEKRLRRRDAASQLDLSERQVQRLMNRYRESGAAGLTDVRRGKPGTHRIDEALRPRILTLLRENYVGFGPTLAAEKLQERHGITISVEALRCWMTADGLWIPHARRQTRIYQPRLRRDCLGELIQIDGSHHDWFEGRAPKCCLLVYVDDATGRLIHLRFCQSESAFDYMVATRDYIDKHGKPVAFYSDKHAVFRVSQAETRRTGITQFGRALHDLNIDLICANSSQAKGRVERANLTLQDRLVKEMRLENITGIDNANAWIETFISDFNRRFARPAKYPKNLHRTVSESSPELDDIFAWQTLRTLSKSLTFQYDKILYLVEPTEENSRIAGEKILAFDYPDGTLSFRYGSRTLEYQVFDKLDCISQGRIVDNKRLGAVLKLAQEKQDELEAAGKRERSRHMPKRRAQIQAQLRAINPVLAEPSLFKSSLKK</sequence>
<organism evidence="2">
    <name type="scientific">Pantoea stewartii subsp. stewartii DC283</name>
    <dbReference type="NCBI Taxonomy" id="660596"/>
    <lineage>
        <taxon>Bacteria</taxon>
        <taxon>Pseudomonadati</taxon>
        <taxon>Pseudomonadota</taxon>
        <taxon>Gammaproteobacteria</taxon>
        <taxon>Enterobacterales</taxon>
        <taxon>Erwiniaceae</taxon>
        <taxon>Pantoea</taxon>
    </lineage>
</organism>
<dbReference type="NCBIfam" id="NF033594">
    <property type="entry name" value="transpos_ISNCY_2"/>
    <property type="match status" value="1"/>
</dbReference>
<gene>
    <name evidence="2" type="primary">rve</name>
</gene>
<proteinExistence type="predicted"/>
<reference evidence="2" key="1">
    <citation type="submission" date="2009-06" db="EMBL/GenBank/DDBJ databases">
        <authorList>
            <person name="Perna N.T."/>
        </authorList>
    </citation>
    <scope>NUCLEOTIDE SEQUENCE</scope>
    <source>
        <strain evidence="2">DC283</strain>
    </source>
</reference>
<dbReference type="AlphaFoldDB" id="C7E4V0"/>
<dbReference type="InterPro" id="IPR009057">
    <property type="entry name" value="Homeodomain-like_sf"/>
</dbReference>
<protein>
    <submittedName>
        <fullName evidence="2">Integrase</fullName>
    </submittedName>
</protein>